<accession>A0A2P2NNV4</accession>
<proteinExistence type="predicted"/>
<name>A0A2P2NNV4_RHIMU</name>
<feature type="region of interest" description="Disordered" evidence="1">
    <location>
        <begin position="1"/>
        <end position="28"/>
    </location>
</feature>
<feature type="compositionally biased region" description="Basic and acidic residues" evidence="1">
    <location>
        <begin position="7"/>
        <end position="16"/>
    </location>
</feature>
<evidence type="ECO:0000256" key="1">
    <source>
        <dbReference type="SAM" id="MobiDB-lite"/>
    </source>
</evidence>
<dbReference type="EMBL" id="GGEC01063679">
    <property type="protein sequence ID" value="MBX44163.1"/>
    <property type="molecule type" value="Transcribed_RNA"/>
</dbReference>
<organism evidence="2">
    <name type="scientific">Rhizophora mucronata</name>
    <name type="common">Asiatic mangrove</name>
    <dbReference type="NCBI Taxonomy" id="61149"/>
    <lineage>
        <taxon>Eukaryota</taxon>
        <taxon>Viridiplantae</taxon>
        <taxon>Streptophyta</taxon>
        <taxon>Embryophyta</taxon>
        <taxon>Tracheophyta</taxon>
        <taxon>Spermatophyta</taxon>
        <taxon>Magnoliopsida</taxon>
        <taxon>eudicotyledons</taxon>
        <taxon>Gunneridae</taxon>
        <taxon>Pentapetalae</taxon>
        <taxon>rosids</taxon>
        <taxon>fabids</taxon>
        <taxon>Malpighiales</taxon>
        <taxon>Rhizophoraceae</taxon>
        <taxon>Rhizophora</taxon>
    </lineage>
</organism>
<reference evidence="2" key="1">
    <citation type="submission" date="2018-02" db="EMBL/GenBank/DDBJ databases">
        <title>Rhizophora mucronata_Transcriptome.</title>
        <authorList>
            <person name="Meera S.P."/>
            <person name="Sreeshan A."/>
            <person name="Augustine A."/>
        </authorList>
    </citation>
    <scope>NUCLEOTIDE SEQUENCE</scope>
    <source>
        <tissue evidence="2">Leaf</tissue>
    </source>
</reference>
<sequence length="50" mass="5774">MNPNTCNHDKIMKQEGDAVTSHTEQNYKAKNKPRQFVLMPSSDVCKIYMT</sequence>
<evidence type="ECO:0000313" key="2">
    <source>
        <dbReference type="EMBL" id="MBX44163.1"/>
    </source>
</evidence>
<dbReference type="AlphaFoldDB" id="A0A2P2NNV4"/>
<protein>
    <submittedName>
        <fullName evidence="2">Uncharacterized protein</fullName>
    </submittedName>
</protein>